<feature type="region of interest" description="Disordered" evidence="1">
    <location>
        <begin position="1"/>
        <end position="39"/>
    </location>
</feature>
<feature type="compositionally biased region" description="Basic residues" evidence="1">
    <location>
        <begin position="1"/>
        <end position="21"/>
    </location>
</feature>
<accession>A0A0M3HR28</accession>
<evidence type="ECO:0000313" key="2">
    <source>
        <dbReference type="Proteomes" id="UP000036681"/>
    </source>
</evidence>
<protein>
    <submittedName>
        <fullName evidence="3">Uncharacterized protein</fullName>
    </submittedName>
</protein>
<dbReference type="Proteomes" id="UP000036681">
    <property type="component" value="Unplaced"/>
</dbReference>
<dbReference type="AlphaFoldDB" id="A0A0M3HR28"/>
<keyword evidence="2" id="KW-1185">Reference proteome</keyword>
<organism evidence="2 3">
    <name type="scientific">Ascaris lumbricoides</name>
    <name type="common">Giant roundworm</name>
    <dbReference type="NCBI Taxonomy" id="6252"/>
    <lineage>
        <taxon>Eukaryota</taxon>
        <taxon>Metazoa</taxon>
        <taxon>Ecdysozoa</taxon>
        <taxon>Nematoda</taxon>
        <taxon>Chromadorea</taxon>
        <taxon>Rhabditida</taxon>
        <taxon>Spirurina</taxon>
        <taxon>Ascaridomorpha</taxon>
        <taxon>Ascaridoidea</taxon>
        <taxon>Ascarididae</taxon>
        <taxon>Ascaris</taxon>
    </lineage>
</organism>
<sequence length="109" mass="12715">MGHSSHRMVQRKRRRLLRRSSNRSLPCVEDKQEKEPGSTRVISAAKTCTRQMDRHRRGAWRRTNSEKIRNAAGKIRPDESACTVATFAFNEYCHQPNEPINSRIVLIRE</sequence>
<name>A0A0M3HR28_ASCLU</name>
<evidence type="ECO:0000313" key="3">
    <source>
        <dbReference type="WBParaSite" id="ALUE_0000467101-mRNA-1"/>
    </source>
</evidence>
<dbReference type="WBParaSite" id="ALUE_0000467101-mRNA-1">
    <property type="protein sequence ID" value="ALUE_0000467101-mRNA-1"/>
    <property type="gene ID" value="ALUE_0000467101"/>
</dbReference>
<proteinExistence type="predicted"/>
<reference evidence="3" key="1">
    <citation type="submission" date="2017-02" db="UniProtKB">
        <authorList>
            <consortium name="WormBaseParasite"/>
        </authorList>
    </citation>
    <scope>IDENTIFICATION</scope>
</reference>
<feature type="compositionally biased region" description="Basic and acidic residues" evidence="1">
    <location>
        <begin position="28"/>
        <end position="37"/>
    </location>
</feature>
<evidence type="ECO:0000256" key="1">
    <source>
        <dbReference type="SAM" id="MobiDB-lite"/>
    </source>
</evidence>